<dbReference type="EC" id="4.3.3.7" evidence="4 12"/>
<organism evidence="14 15">
    <name type="scientific">Sulfobacillus thermotolerans</name>
    <dbReference type="NCBI Taxonomy" id="338644"/>
    <lineage>
        <taxon>Bacteria</taxon>
        <taxon>Bacillati</taxon>
        <taxon>Bacillota</taxon>
        <taxon>Clostridia</taxon>
        <taxon>Eubacteriales</taxon>
        <taxon>Clostridiales Family XVII. Incertae Sedis</taxon>
        <taxon>Sulfobacillus</taxon>
    </lineage>
</organism>
<keyword evidence="6 12" id="KW-0028">Amino-acid biosynthesis</keyword>
<keyword evidence="8 12" id="KW-0457">Lysine biosynthesis</keyword>
<reference evidence="14 15" key="1">
    <citation type="journal article" date="2019" name="Sci. Rep.">
        <title>Sulfobacillus thermotolerans: new insights into resistance and metabolic capacities of acidophilic chemolithotrophs.</title>
        <authorList>
            <person name="Panyushkina A.E."/>
            <person name="Babenko V.V."/>
            <person name="Nikitina A.S."/>
            <person name="Selezneva O.V."/>
            <person name="Tsaplina I.A."/>
            <person name="Letarova M.A."/>
            <person name="Kostryukova E.S."/>
            <person name="Letarov A.V."/>
        </authorList>
    </citation>
    <scope>NUCLEOTIDE SEQUENCE [LARGE SCALE GENOMIC DNA]</scope>
    <source>
        <strain evidence="14 15">Kr1</strain>
    </source>
</reference>
<dbReference type="Proteomes" id="UP000325292">
    <property type="component" value="Chromosome"/>
</dbReference>
<feature type="binding site" evidence="12">
    <location>
        <position position="205"/>
    </location>
    <ligand>
        <name>pyruvate</name>
        <dbReference type="ChEBI" id="CHEBI:15361"/>
    </ligand>
</feature>
<evidence type="ECO:0000256" key="11">
    <source>
        <dbReference type="ARBA" id="ARBA00047836"/>
    </source>
</evidence>
<evidence type="ECO:0000256" key="8">
    <source>
        <dbReference type="ARBA" id="ARBA00023154"/>
    </source>
</evidence>
<dbReference type="EMBL" id="CP019454">
    <property type="protein sequence ID" value="AUW93721.1"/>
    <property type="molecule type" value="Genomic_DNA"/>
</dbReference>
<dbReference type="SMART" id="SM01130">
    <property type="entry name" value="DHDPS"/>
    <property type="match status" value="1"/>
</dbReference>
<dbReference type="Gene3D" id="3.20.20.70">
    <property type="entry name" value="Aldolase class I"/>
    <property type="match status" value="1"/>
</dbReference>
<evidence type="ECO:0000256" key="4">
    <source>
        <dbReference type="ARBA" id="ARBA00012086"/>
    </source>
</evidence>
<comment type="similarity">
    <text evidence="3 12 13">Belongs to the DapA family.</text>
</comment>
<evidence type="ECO:0000256" key="5">
    <source>
        <dbReference type="ARBA" id="ARBA00022490"/>
    </source>
</evidence>
<dbReference type="PANTHER" id="PTHR12128">
    <property type="entry name" value="DIHYDRODIPICOLINATE SYNTHASE"/>
    <property type="match status" value="1"/>
</dbReference>
<evidence type="ECO:0000256" key="2">
    <source>
        <dbReference type="ARBA" id="ARBA00005120"/>
    </source>
</evidence>
<comment type="subcellular location">
    <subcellularLocation>
        <location evidence="12">Cytoplasm</location>
    </subcellularLocation>
</comment>
<dbReference type="PROSITE" id="PS00665">
    <property type="entry name" value="DHDPS_1"/>
    <property type="match status" value="1"/>
</dbReference>
<dbReference type="InterPro" id="IPR020624">
    <property type="entry name" value="Schiff_base-form_aldolases_CS"/>
</dbReference>
<feature type="site" description="Part of a proton relay during catalysis" evidence="12">
    <location>
        <position position="45"/>
    </location>
</feature>
<comment type="function">
    <text evidence="1 12">Catalyzes the condensation of (S)-aspartate-beta-semialdehyde [(S)-ASA] and pyruvate to 4-hydroxy-tetrahydrodipicolinate (HTPA).</text>
</comment>
<dbReference type="SUPFAM" id="SSF51569">
    <property type="entry name" value="Aldolase"/>
    <property type="match status" value="1"/>
</dbReference>
<feature type="binding site" evidence="12">
    <location>
        <position position="46"/>
    </location>
    <ligand>
        <name>pyruvate</name>
        <dbReference type="ChEBI" id="CHEBI:15361"/>
    </ligand>
</feature>
<dbReference type="PIRSF" id="PIRSF001365">
    <property type="entry name" value="DHDPS"/>
    <property type="match status" value="1"/>
</dbReference>
<keyword evidence="15" id="KW-1185">Reference proteome</keyword>
<dbReference type="NCBIfam" id="TIGR00674">
    <property type="entry name" value="dapA"/>
    <property type="match status" value="1"/>
</dbReference>
<evidence type="ECO:0000256" key="13">
    <source>
        <dbReference type="PIRNR" id="PIRNR001365"/>
    </source>
</evidence>
<evidence type="ECO:0000313" key="14">
    <source>
        <dbReference type="EMBL" id="AUW93721.1"/>
    </source>
</evidence>
<comment type="catalytic activity">
    <reaction evidence="11 12">
        <text>L-aspartate 4-semialdehyde + pyruvate = (2S,4S)-4-hydroxy-2,3,4,5-tetrahydrodipicolinate + H2O + H(+)</text>
        <dbReference type="Rhea" id="RHEA:34171"/>
        <dbReference type="ChEBI" id="CHEBI:15361"/>
        <dbReference type="ChEBI" id="CHEBI:15377"/>
        <dbReference type="ChEBI" id="CHEBI:15378"/>
        <dbReference type="ChEBI" id="CHEBI:67139"/>
        <dbReference type="ChEBI" id="CHEBI:537519"/>
        <dbReference type="EC" id="4.3.3.7"/>
    </reaction>
</comment>
<dbReference type="InterPro" id="IPR005263">
    <property type="entry name" value="DapA"/>
</dbReference>
<dbReference type="PANTHER" id="PTHR12128:SF66">
    <property type="entry name" value="4-HYDROXY-2-OXOGLUTARATE ALDOLASE, MITOCHONDRIAL"/>
    <property type="match status" value="1"/>
</dbReference>
<dbReference type="PRINTS" id="PR00146">
    <property type="entry name" value="DHPICSNTHASE"/>
</dbReference>
<dbReference type="HAMAP" id="MF_00418">
    <property type="entry name" value="DapA"/>
    <property type="match status" value="1"/>
</dbReference>
<evidence type="ECO:0000256" key="10">
    <source>
        <dbReference type="ARBA" id="ARBA00023270"/>
    </source>
</evidence>
<evidence type="ECO:0000256" key="1">
    <source>
        <dbReference type="ARBA" id="ARBA00003294"/>
    </source>
</evidence>
<feature type="site" description="Part of a proton relay during catalysis" evidence="12">
    <location>
        <position position="108"/>
    </location>
</feature>
<dbReference type="Pfam" id="PF00701">
    <property type="entry name" value="DHDPS"/>
    <property type="match status" value="1"/>
</dbReference>
<accession>A0ABN5GZH7</accession>
<gene>
    <name evidence="12" type="primary">dapA</name>
    <name evidence="14" type="ORF">BXT84_06990</name>
</gene>
<sequence>MRWPRVFTAMITPFTEEGSIDVEAAEGLARHLVAHGTQGVILAGSTGEAFSLSPDERYRLYTAVRRGAGDMVPVWMGCGTNDTRSTVDLAMAADEWGADGVLVVSPYYNKPSQEGLIRHFGEVLHHVTCPVMLYNVPSRTASMVEADTVAKIAKKARAPFAVKEASGTIEQIIRLDQILGSEVPIFSGDDSLYLASLAVGAYGLVSVASHVVGMEMEQMTELFISGHPDEARMLHADLWPLFKQLFVVSNPIPLKWLLHRLALAPRTVRMPLVMPEDAVFGDLWLAYLRAKHIRQMPISSVKN</sequence>
<comment type="pathway">
    <text evidence="2 12">Amino-acid biosynthesis; L-lysine biosynthesis via DAP pathway; (S)-tetrahydrodipicolinate from L-aspartate: step 3/4.</text>
</comment>
<evidence type="ECO:0000313" key="15">
    <source>
        <dbReference type="Proteomes" id="UP000325292"/>
    </source>
</evidence>
<evidence type="ECO:0000256" key="3">
    <source>
        <dbReference type="ARBA" id="ARBA00007592"/>
    </source>
</evidence>
<dbReference type="CDD" id="cd00950">
    <property type="entry name" value="DHDPS"/>
    <property type="match status" value="1"/>
</dbReference>
<comment type="caution">
    <text evidence="12">Was originally thought to be a dihydrodipicolinate synthase (DHDPS), catalyzing the condensation of (S)-aspartate-beta-semialdehyde [(S)-ASA] and pyruvate to dihydrodipicolinate (DHDP). However, it was shown in E.coli that the product of the enzymatic reaction is not dihydrodipicolinate but in fact (4S)-4-hydroxy-2,3,4,5-tetrahydro-(2S)-dipicolinic acid (HTPA), and that the consecutive dehydration reaction leading to DHDP is not spontaneous but catalyzed by DapB.</text>
</comment>
<feature type="active site" description="Schiff-base intermediate with substrate" evidence="12">
    <location>
        <position position="163"/>
    </location>
</feature>
<feature type="active site" description="Proton donor/acceptor" evidence="12">
    <location>
        <position position="134"/>
    </location>
</feature>
<comment type="subunit">
    <text evidence="12">Homotetramer; dimer of dimers.</text>
</comment>
<keyword evidence="7 12" id="KW-0220">Diaminopimelate biosynthesis</keyword>
<keyword evidence="9 12" id="KW-0456">Lyase</keyword>
<keyword evidence="5 12" id="KW-0963">Cytoplasm</keyword>
<evidence type="ECO:0000256" key="7">
    <source>
        <dbReference type="ARBA" id="ARBA00022915"/>
    </source>
</evidence>
<dbReference type="InterPro" id="IPR002220">
    <property type="entry name" value="DapA-like"/>
</dbReference>
<protein>
    <recommendedName>
        <fullName evidence="4 12">4-hydroxy-tetrahydrodipicolinate synthase</fullName>
        <shortName evidence="12">HTPA synthase</shortName>
        <ecNumber evidence="4 12">4.3.3.7</ecNumber>
    </recommendedName>
</protein>
<dbReference type="InterPro" id="IPR013785">
    <property type="entry name" value="Aldolase_TIM"/>
</dbReference>
<keyword evidence="10 12" id="KW-0704">Schiff base</keyword>
<evidence type="ECO:0000256" key="9">
    <source>
        <dbReference type="ARBA" id="ARBA00023239"/>
    </source>
</evidence>
<proteinExistence type="inferred from homology"/>
<evidence type="ECO:0000256" key="12">
    <source>
        <dbReference type="HAMAP-Rule" id="MF_00418"/>
    </source>
</evidence>
<name>A0ABN5GZH7_9FIRM</name>
<evidence type="ECO:0000256" key="6">
    <source>
        <dbReference type="ARBA" id="ARBA00022605"/>
    </source>
</evidence>